<accession>A0ACB8TZ23</accession>
<proteinExistence type="predicted"/>
<comment type="caution">
    <text evidence="1">The sequence shown here is derived from an EMBL/GenBank/DDBJ whole genome shotgun (WGS) entry which is preliminary data.</text>
</comment>
<reference evidence="1" key="1">
    <citation type="journal article" date="2021" name="Environ. Microbiol.">
        <title>Gene family expansions and transcriptome signatures uncover fungal adaptations to wood decay.</title>
        <authorList>
            <person name="Hage H."/>
            <person name="Miyauchi S."/>
            <person name="Viragh M."/>
            <person name="Drula E."/>
            <person name="Min B."/>
            <person name="Chaduli D."/>
            <person name="Navarro D."/>
            <person name="Favel A."/>
            <person name="Norest M."/>
            <person name="Lesage-Meessen L."/>
            <person name="Balint B."/>
            <person name="Merenyi Z."/>
            <person name="de Eugenio L."/>
            <person name="Morin E."/>
            <person name="Martinez A.T."/>
            <person name="Baldrian P."/>
            <person name="Stursova M."/>
            <person name="Martinez M.J."/>
            <person name="Novotny C."/>
            <person name="Magnuson J.K."/>
            <person name="Spatafora J.W."/>
            <person name="Maurice S."/>
            <person name="Pangilinan J."/>
            <person name="Andreopoulos W."/>
            <person name="LaButti K."/>
            <person name="Hundley H."/>
            <person name="Na H."/>
            <person name="Kuo A."/>
            <person name="Barry K."/>
            <person name="Lipzen A."/>
            <person name="Henrissat B."/>
            <person name="Riley R."/>
            <person name="Ahrendt S."/>
            <person name="Nagy L.G."/>
            <person name="Grigoriev I.V."/>
            <person name="Martin F."/>
            <person name="Rosso M.N."/>
        </authorList>
    </citation>
    <scope>NUCLEOTIDE SEQUENCE</scope>
    <source>
        <strain evidence="1">CBS 384.51</strain>
    </source>
</reference>
<dbReference type="EMBL" id="MU274919">
    <property type="protein sequence ID" value="KAI0087134.1"/>
    <property type="molecule type" value="Genomic_DNA"/>
</dbReference>
<protein>
    <submittedName>
        <fullName evidence="1">Uncharacterized protein</fullName>
    </submittedName>
</protein>
<name>A0ACB8TZ23_9APHY</name>
<sequence>MSVFQRLRSLPIGDILHRGLLYSLVGISGWGLYTMGAVHLDILKRGRGALAAHEAQNLSESEVRIISDYLY</sequence>
<dbReference type="Proteomes" id="UP001055072">
    <property type="component" value="Unassembled WGS sequence"/>
</dbReference>
<keyword evidence="2" id="KW-1185">Reference proteome</keyword>
<evidence type="ECO:0000313" key="2">
    <source>
        <dbReference type="Proteomes" id="UP001055072"/>
    </source>
</evidence>
<evidence type="ECO:0000313" key="1">
    <source>
        <dbReference type="EMBL" id="KAI0087134.1"/>
    </source>
</evidence>
<organism evidence="1 2">
    <name type="scientific">Irpex rosettiformis</name>
    <dbReference type="NCBI Taxonomy" id="378272"/>
    <lineage>
        <taxon>Eukaryota</taxon>
        <taxon>Fungi</taxon>
        <taxon>Dikarya</taxon>
        <taxon>Basidiomycota</taxon>
        <taxon>Agaricomycotina</taxon>
        <taxon>Agaricomycetes</taxon>
        <taxon>Polyporales</taxon>
        <taxon>Irpicaceae</taxon>
        <taxon>Irpex</taxon>
    </lineage>
</organism>
<gene>
    <name evidence="1" type="ORF">BDY19DRAFT_956282</name>
</gene>